<dbReference type="PANTHER" id="PTHR12859">
    <property type="entry name" value="PRA1 PROTEIN"/>
    <property type="match status" value="1"/>
</dbReference>
<dbReference type="GO" id="GO:0016020">
    <property type="term" value="C:membrane"/>
    <property type="evidence" value="ECO:0007669"/>
    <property type="project" value="UniProtKB-SubCell"/>
</dbReference>
<organism evidence="6 7">
    <name type="scientific">Eptatretus burgeri</name>
    <name type="common">Inshore hagfish</name>
    <dbReference type="NCBI Taxonomy" id="7764"/>
    <lineage>
        <taxon>Eukaryota</taxon>
        <taxon>Metazoa</taxon>
        <taxon>Chordata</taxon>
        <taxon>Craniata</taxon>
        <taxon>Vertebrata</taxon>
        <taxon>Cyclostomata</taxon>
        <taxon>Myxini</taxon>
        <taxon>Myxiniformes</taxon>
        <taxon>Myxinidae</taxon>
        <taxon>Eptatretinae</taxon>
        <taxon>Eptatretus</taxon>
    </lineage>
</organism>
<proteinExistence type="inferred from homology"/>
<dbReference type="PANTHER" id="PTHR12859:SF0">
    <property type="entry name" value="PRA1 FAMILY PROTEIN"/>
    <property type="match status" value="1"/>
</dbReference>
<keyword evidence="3" id="KW-1133">Transmembrane helix</keyword>
<evidence type="ECO:0000313" key="7">
    <source>
        <dbReference type="Proteomes" id="UP000694388"/>
    </source>
</evidence>
<comment type="similarity">
    <text evidence="5">Belongs to the PRA1 family.</text>
</comment>
<name>A0A8C4QX13_EPTBU</name>
<sequence length="80" mass="9153">MPDMIFPPLRSVHDFVSASARFGLPDSQDVHKWNNRVINNLHYYQSNYFVLAICGPGALVWTHANVKRWSRSTRMGTCSS</sequence>
<evidence type="ECO:0000256" key="4">
    <source>
        <dbReference type="ARBA" id="ARBA00023136"/>
    </source>
</evidence>
<evidence type="ECO:0000313" key="6">
    <source>
        <dbReference type="Ensembl" id="ENSEBUP00000021619.1"/>
    </source>
</evidence>
<accession>A0A8C4QX13</accession>
<dbReference type="InterPro" id="IPR004895">
    <property type="entry name" value="Prenylated_rab_accept_PRA1"/>
</dbReference>
<evidence type="ECO:0000256" key="2">
    <source>
        <dbReference type="ARBA" id="ARBA00022692"/>
    </source>
</evidence>
<reference evidence="6" key="2">
    <citation type="submission" date="2025-09" db="UniProtKB">
        <authorList>
            <consortium name="Ensembl"/>
        </authorList>
    </citation>
    <scope>IDENTIFICATION</scope>
</reference>
<reference evidence="6" key="1">
    <citation type="submission" date="2025-08" db="UniProtKB">
        <authorList>
            <consortium name="Ensembl"/>
        </authorList>
    </citation>
    <scope>IDENTIFICATION</scope>
</reference>
<dbReference type="Pfam" id="PF03208">
    <property type="entry name" value="PRA1"/>
    <property type="match status" value="1"/>
</dbReference>
<evidence type="ECO:0000256" key="3">
    <source>
        <dbReference type="ARBA" id="ARBA00022989"/>
    </source>
</evidence>
<dbReference type="Ensembl" id="ENSEBUT00000022195.1">
    <property type="protein sequence ID" value="ENSEBUP00000021619.1"/>
    <property type="gene ID" value="ENSEBUG00000013349.1"/>
</dbReference>
<dbReference type="AlphaFoldDB" id="A0A8C4QX13"/>
<comment type="subcellular location">
    <subcellularLocation>
        <location evidence="1 5">Membrane</location>
        <topology evidence="1 5">Multi-pass membrane protein</topology>
    </subcellularLocation>
</comment>
<keyword evidence="2" id="KW-0812">Transmembrane</keyword>
<dbReference type="Proteomes" id="UP000694388">
    <property type="component" value="Unplaced"/>
</dbReference>
<evidence type="ECO:0000256" key="5">
    <source>
        <dbReference type="RuleBase" id="RU363107"/>
    </source>
</evidence>
<evidence type="ECO:0000256" key="1">
    <source>
        <dbReference type="ARBA" id="ARBA00004141"/>
    </source>
</evidence>
<protein>
    <recommendedName>
        <fullName evidence="5">PRA1 family protein</fullName>
    </recommendedName>
</protein>
<keyword evidence="7" id="KW-1185">Reference proteome</keyword>
<keyword evidence="4" id="KW-0472">Membrane</keyword>